<dbReference type="RefSeq" id="WP_354558361.1">
    <property type="nucleotide sequence ID" value="NZ_JBEPMB010000010.1"/>
</dbReference>
<feature type="domain" description="Glutamyl/glutaminyl-tRNA synthetase class Ib catalytic" evidence="8">
    <location>
        <begin position="13"/>
        <end position="285"/>
    </location>
</feature>
<evidence type="ECO:0000313" key="10">
    <source>
        <dbReference type="Proteomes" id="UP001549047"/>
    </source>
</evidence>
<evidence type="ECO:0000256" key="7">
    <source>
        <dbReference type="RuleBase" id="RU363037"/>
    </source>
</evidence>
<sequence>MPEKPSTMPPVFRFAPSPNGYLHLGHALSALLNDDMAKTARGRLLLRIEDIDITRCRPEYEQAIHEDLRWLGIDYERPVRRQSEHTDAYRAALERLKAMDLVYPAFMSRGEVKRFVADQEASGKPWPRDPDGALLYPPDDRKLSRAEAEARIADGDQHVWRLDMAKALATANSELSFIETGPAHAGTLTLDPAIWGDVMLWRWDAPSSYHLSVVVDDALQGVTHVVRGLDLFAATPVHRLLQTLLGLPAPIYHHHRLIVGEDGRKLSKSQGDTALTALRAAGLSPLDIRRRLGLG</sequence>
<evidence type="ECO:0000256" key="2">
    <source>
        <dbReference type="ARBA" id="ARBA00022723"/>
    </source>
</evidence>
<reference evidence="9 10" key="1">
    <citation type="submission" date="2024-06" db="EMBL/GenBank/DDBJ databases">
        <title>Genomic Encyclopedia of Type Strains, Phase IV (KMG-IV): sequencing the most valuable type-strain genomes for metagenomic binning, comparative biology and taxonomic classification.</title>
        <authorList>
            <person name="Goeker M."/>
        </authorList>
    </citation>
    <scope>NUCLEOTIDE SEQUENCE [LARGE SCALE GENOMIC DNA]</scope>
    <source>
        <strain evidence="9 10">DSM 29780</strain>
    </source>
</reference>
<keyword evidence="1 7" id="KW-0436">Ligase</keyword>
<dbReference type="PANTHER" id="PTHR43311">
    <property type="entry name" value="GLUTAMATE--TRNA LIGASE"/>
    <property type="match status" value="1"/>
</dbReference>
<evidence type="ECO:0000256" key="4">
    <source>
        <dbReference type="ARBA" id="ARBA00022833"/>
    </source>
</evidence>
<keyword evidence="7" id="KW-0648">Protein biosynthesis</keyword>
<comment type="caution">
    <text evidence="9">The sequence shown here is derived from an EMBL/GenBank/DDBJ whole genome shotgun (WGS) entry which is preliminary data.</text>
</comment>
<keyword evidence="3 7" id="KW-0547">Nucleotide-binding</keyword>
<keyword evidence="6 7" id="KW-0030">Aminoacyl-tRNA synthetase</keyword>
<dbReference type="EC" id="6.1.1.-" evidence="9"/>
<dbReference type="NCBIfam" id="NF004315">
    <property type="entry name" value="PRK05710.1-4"/>
    <property type="match status" value="1"/>
</dbReference>
<organism evidence="9 10">
    <name type="scientific">Rhizobium aquaticum</name>
    <dbReference type="NCBI Taxonomy" id="1549636"/>
    <lineage>
        <taxon>Bacteria</taxon>
        <taxon>Pseudomonadati</taxon>
        <taxon>Pseudomonadota</taxon>
        <taxon>Alphaproteobacteria</taxon>
        <taxon>Hyphomicrobiales</taxon>
        <taxon>Rhizobiaceae</taxon>
        <taxon>Rhizobium/Agrobacterium group</taxon>
        <taxon>Rhizobium</taxon>
    </lineage>
</organism>
<proteinExistence type="inferred from homology"/>
<dbReference type="GO" id="GO:0016874">
    <property type="term" value="F:ligase activity"/>
    <property type="evidence" value="ECO:0007669"/>
    <property type="project" value="UniProtKB-KW"/>
</dbReference>
<dbReference type="InterPro" id="IPR020058">
    <property type="entry name" value="Glu/Gln-tRNA-synth_Ib_cat-dom"/>
</dbReference>
<dbReference type="Gene3D" id="3.40.50.620">
    <property type="entry name" value="HUPs"/>
    <property type="match status" value="1"/>
</dbReference>
<accession>A0ABV2J7Z0</accession>
<dbReference type="InterPro" id="IPR049940">
    <property type="entry name" value="GluQ/Sye"/>
</dbReference>
<keyword evidence="10" id="KW-1185">Reference proteome</keyword>
<dbReference type="InterPro" id="IPR000924">
    <property type="entry name" value="Glu/Gln-tRNA-synth"/>
</dbReference>
<dbReference type="Proteomes" id="UP001549047">
    <property type="component" value="Unassembled WGS sequence"/>
</dbReference>
<gene>
    <name evidence="9" type="ORF">ABID16_004241</name>
</gene>
<keyword evidence="2" id="KW-0479">Metal-binding</keyword>
<dbReference type="Pfam" id="PF00749">
    <property type="entry name" value="tRNA-synt_1c"/>
    <property type="match status" value="1"/>
</dbReference>
<comment type="similarity">
    <text evidence="7">Belongs to the class-I aminoacyl-tRNA synthetase family.</text>
</comment>
<dbReference type="PRINTS" id="PR00987">
    <property type="entry name" value="TRNASYNTHGLU"/>
</dbReference>
<dbReference type="SUPFAM" id="SSF52374">
    <property type="entry name" value="Nucleotidylyl transferase"/>
    <property type="match status" value="1"/>
</dbReference>
<dbReference type="InterPro" id="IPR001412">
    <property type="entry name" value="aa-tRNA-synth_I_CS"/>
</dbReference>
<keyword evidence="4" id="KW-0862">Zinc</keyword>
<evidence type="ECO:0000256" key="5">
    <source>
        <dbReference type="ARBA" id="ARBA00022840"/>
    </source>
</evidence>
<evidence type="ECO:0000313" key="9">
    <source>
        <dbReference type="EMBL" id="MET3615894.1"/>
    </source>
</evidence>
<evidence type="ECO:0000256" key="1">
    <source>
        <dbReference type="ARBA" id="ARBA00022598"/>
    </source>
</evidence>
<dbReference type="PANTHER" id="PTHR43311:SF1">
    <property type="entry name" value="GLUTAMYL-Q TRNA(ASP) SYNTHETASE"/>
    <property type="match status" value="1"/>
</dbReference>
<protein>
    <submittedName>
        <fullName evidence="9">Glutamyl-Q tRNA(Asp) synthetase</fullName>
        <ecNumber evidence="9">6.1.1.-</ecNumber>
    </submittedName>
</protein>
<evidence type="ECO:0000256" key="6">
    <source>
        <dbReference type="ARBA" id="ARBA00023146"/>
    </source>
</evidence>
<dbReference type="InterPro" id="IPR014729">
    <property type="entry name" value="Rossmann-like_a/b/a_fold"/>
</dbReference>
<dbReference type="EMBL" id="JBEPMB010000010">
    <property type="protein sequence ID" value="MET3615894.1"/>
    <property type="molecule type" value="Genomic_DNA"/>
</dbReference>
<evidence type="ECO:0000259" key="8">
    <source>
        <dbReference type="Pfam" id="PF00749"/>
    </source>
</evidence>
<name>A0ABV2J7Z0_9HYPH</name>
<dbReference type="PROSITE" id="PS00178">
    <property type="entry name" value="AA_TRNA_LIGASE_I"/>
    <property type="match status" value="1"/>
</dbReference>
<keyword evidence="5 7" id="KW-0067">ATP-binding</keyword>
<evidence type="ECO:0000256" key="3">
    <source>
        <dbReference type="ARBA" id="ARBA00022741"/>
    </source>
</evidence>